<name>A0A644Z229_9ZZZZ</name>
<organism evidence="1">
    <name type="scientific">bioreactor metagenome</name>
    <dbReference type="NCBI Taxonomy" id="1076179"/>
    <lineage>
        <taxon>unclassified sequences</taxon>
        <taxon>metagenomes</taxon>
        <taxon>ecological metagenomes</taxon>
    </lineage>
</organism>
<dbReference type="Gene3D" id="3.10.520.10">
    <property type="entry name" value="ApbE-like domains"/>
    <property type="match status" value="1"/>
</dbReference>
<sequence>MAPGNEEETGSNPGHGTMCDAFSTALFVMGEAKAIEFWRSGAYTFQMVLVTQDGRVLVTDGLADKFEQEDGSGYAYETISRSPS</sequence>
<accession>A0A644Z229</accession>
<reference evidence="1" key="1">
    <citation type="submission" date="2019-08" db="EMBL/GenBank/DDBJ databases">
        <authorList>
            <person name="Kucharzyk K."/>
            <person name="Murdoch R.W."/>
            <person name="Higgins S."/>
            <person name="Loffler F."/>
        </authorList>
    </citation>
    <scope>NUCLEOTIDE SEQUENCE</scope>
</reference>
<dbReference type="SUPFAM" id="SSF143631">
    <property type="entry name" value="ApbE-like"/>
    <property type="match status" value="1"/>
</dbReference>
<evidence type="ECO:0008006" key="2">
    <source>
        <dbReference type="Google" id="ProtNLM"/>
    </source>
</evidence>
<dbReference type="InterPro" id="IPR003374">
    <property type="entry name" value="ApbE-like_sf"/>
</dbReference>
<evidence type="ECO:0000313" key="1">
    <source>
        <dbReference type="EMBL" id="MPM34081.1"/>
    </source>
</evidence>
<dbReference type="EMBL" id="VSSQ01006864">
    <property type="protein sequence ID" value="MPM34081.1"/>
    <property type="molecule type" value="Genomic_DNA"/>
</dbReference>
<gene>
    <name evidence="1" type="ORF">SDC9_80662</name>
</gene>
<dbReference type="AlphaFoldDB" id="A0A644Z229"/>
<proteinExistence type="predicted"/>
<protein>
    <recommendedName>
        <fullName evidence="2">FAD:protein FMN transferase</fullName>
    </recommendedName>
</protein>
<comment type="caution">
    <text evidence="1">The sequence shown here is derived from an EMBL/GenBank/DDBJ whole genome shotgun (WGS) entry which is preliminary data.</text>
</comment>